<keyword evidence="3 7" id="KW-0489">Methyltransferase</keyword>
<gene>
    <name evidence="7" type="ORF">ON753_14345</name>
</gene>
<evidence type="ECO:0000313" key="7">
    <source>
        <dbReference type="EMBL" id="MCX2723536.1"/>
    </source>
</evidence>
<feature type="domain" description="Methyltransferase small" evidence="6">
    <location>
        <begin position="170"/>
        <end position="339"/>
    </location>
</feature>
<evidence type="ECO:0000256" key="4">
    <source>
        <dbReference type="ARBA" id="ARBA00022679"/>
    </source>
</evidence>
<dbReference type="SUPFAM" id="SSF53335">
    <property type="entry name" value="S-adenosyl-L-methionine-dependent methyltransferases"/>
    <property type="match status" value="1"/>
</dbReference>
<evidence type="ECO:0000259" key="6">
    <source>
        <dbReference type="Pfam" id="PF05175"/>
    </source>
</evidence>
<sequence length="347" mass="37312">MSDPALETLLLPLETGAVELRPDAQVLFLRARAGRSLEALGEFNVLCVQSFAPDRDALQKAGFKVEAETETSGFDAVLVLPGRQRQEARAQLANAVAKAREGGLVMACAPNTEGAKTLESDLAELLGGAGKMTKNKCRVVWETVRADALDRQRLSDWLALDAPRPVLDGTYVSRPGIFAWDRIDPASKLLASLLPETLKGRSADLGAGFGYLARAVLEKAPNVAGMDLYEAEKRALDLAEQNLAAFKGKKTMTGIWSDVTKGIEGPYDFIVSNPPFHQAGKADRTDVGQGFIRAAAAGLRSGGDFYMVANRHLPYEQTLTEVFAHVVQLADEGGYKVIKAVKAKGGR</sequence>
<evidence type="ECO:0000313" key="8">
    <source>
        <dbReference type="Proteomes" id="UP001300261"/>
    </source>
</evidence>
<dbReference type="RefSeq" id="WP_265963310.1">
    <property type="nucleotide sequence ID" value="NZ_JAPEVI010000003.1"/>
</dbReference>
<evidence type="ECO:0000256" key="5">
    <source>
        <dbReference type="ARBA" id="ARBA00022691"/>
    </source>
</evidence>
<dbReference type="PANTHER" id="PTHR47816">
    <property type="entry name" value="RIBOSOMAL RNA SMALL SUBUNIT METHYLTRANSFERASE C"/>
    <property type="match status" value="1"/>
</dbReference>
<name>A0ABT3R391_9HYPH</name>
<evidence type="ECO:0000256" key="2">
    <source>
        <dbReference type="ARBA" id="ARBA00022552"/>
    </source>
</evidence>
<dbReference type="PROSITE" id="PS00092">
    <property type="entry name" value="N6_MTASE"/>
    <property type="match status" value="1"/>
</dbReference>
<dbReference type="Gene3D" id="3.40.50.150">
    <property type="entry name" value="Vaccinia Virus protein VP39"/>
    <property type="match status" value="2"/>
</dbReference>
<keyword evidence="8" id="KW-1185">Reference proteome</keyword>
<keyword evidence="4" id="KW-0808">Transferase</keyword>
<proteinExistence type="predicted"/>
<dbReference type="InterPro" id="IPR029063">
    <property type="entry name" value="SAM-dependent_MTases_sf"/>
</dbReference>
<dbReference type="EMBL" id="JAPEVI010000003">
    <property type="protein sequence ID" value="MCX2723536.1"/>
    <property type="molecule type" value="Genomic_DNA"/>
</dbReference>
<evidence type="ECO:0000256" key="3">
    <source>
        <dbReference type="ARBA" id="ARBA00022603"/>
    </source>
</evidence>
<organism evidence="7 8">
    <name type="scientific">Roseibium salinum</name>
    <dbReference type="NCBI Taxonomy" id="1604349"/>
    <lineage>
        <taxon>Bacteria</taxon>
        <taxon>Pseudomonadati</taxon>
        <taxon>Pseudomonadota</taxon>
        <taxon>Alphaproteobacteria</taxon>
        <taxon>Hyphomicrobiales</taxon>
        <taxon>Stappiaceae</taxon>
        <taxon>Roseibium</taxon>
    </lineage>
</organism>
<evidence type="ECO:0000256" key="1">
    <source>
        <dbReference type="ARBA" id="ARBA00022490"/>
    </source>
</evidence>
<dbReference type="InterPro" id="IPR007848">
    <property type="entry name" value="Small_mtfrase_dom"/>
</dbReference>
<comment type="caution">
    <text evidence="7">The sequence shown here is derived from an EMBL/GenBank/DDBJ whole genome shotgun (WGS) entry which is preliminary data.</text>
</comment>
<dbReference type="GO" id="GO:0032259">
    <property type="term" value="P:methylation"/>
    <property type="evidence" value="ECO:0007669"/>
    <property type="project" value="UniProtKB-KW"/>
</dbReference>
<keyword evidence="5" id="KW-0949">S-adenosyl-L-methionine</keyword>
<dbReference type="GO" id="GO:0008168">
    <property type="term" value="F:methyltransferase activity"/>
    <property type="evidence" value="ECO:0007669"/>
    <property type="project" value="UniProtKB-KW"/>
</dbReference>
<dbReference type="InterPro" id="IPR002052">
    <property type="entry name" value="DNA_methylase_N6_adenine_CS"/>
</dbReference>
<dbReference type="Pfam" id="PF05175">
    <property type="entry name" value="MTS"/>
    <property type="match status" value="1"/>
</dbReference>
<keyword evidence="1" id="KW-0963">Cytoplasm</keyword>
<dbReference type="Proteomes" id="UP001300261">
    <property type="component" value="Unassembled WGS sequence"/>
</dbReference>
<dbReference type="CDD" id="cd02440">
    <property type="entry name" value="AdoMet_MTases"/>
    <property type="match status" value="1"/>
</dbReference>
<accession>A0ABT3R391</accession>
<protein>
    <submittedName>
        <fullName evidence="7">Class I SAM-dependent methyltransferase</fullName>
    </submittedName>
</protein>
<dbReference type="PANTHER" id="PTHR47816:SF4">
    <property type="entry name" value="RIBOSOMAL RNA SMALL SUBUNIT METHYLTRANSFERASE C"/>
    <property type="match status" value="1"/>
</dbReference>
<reference evidence="7 8" key="1">
    <citation type="journal article" date="2016" name="Int. J. Syst. Evol. Microbiol.">
        <title>Labrenzia salina sp. nov., isolated from the rhizosphere of the halophyte Arthrocnemum macrostachyum.</title>
        <authorList>
            <person name="Camacho M."/>
            <person name="Redondo-Gomez S."/>
            <person name="Rodriguez-Llorente I."/>
            <person name="Rohde M."/>
            <person name="Sproer C."/>
            <person name="Schumann P."/>
            <person name="Klenk H.P."/>
            <person name="Montero-Calasanz M.D.C."/>
        </authorList>
    </citation>
    <scope>NUCLEOTIDE SEQUENCE [LARGE SCALE GENOMIC DNA]</scope>
    <source>
        <strain evidence="7 8">DSM 29163</strain>
    </source>
</reference>
<keyword evidence="2" id="KW-0698">rRNA processing</keyword>
<dbReference type="InterPro" id="IPR046977">
    <property type="entry name" value="RsmC/RlmG"/>
</dbReference>